<name>A0A8A4ZCH1_9MICO</name>
<proteinExistence type="predicted"/>
<keyword evidence="2" id="KW-1185">Reference proteome</keyword>
<dbReference type="AlphaFoldDB" id="A0A8A4ZCH1"/>
<dbReference type="RefSeq" id="WP_227422809.1">
    <property type="nucleotide sequence ID" value="NZ_CP071868.1"/>
</dbReference>
<reference evidence="1" key="1">
    <citation type="submission" date="2021-03" db="EMBL/GenBank/DDBJ databases">
        <title>Pengzhenrongella sicca gen. nov., sp. nov., a new member of suborder Micrococcineae isolated from High-Arctic tundra soil.</title>
        <authorList>
            <person name="Peng F."/>
        </authorList>
    </citation>
    <scope>NUCLEOTIDE SEQUENCE</scope>
    <source>
        <strain evidence="1">LRZ-2</strain>
    </source>
</reference>
<dbReference type="KEGG" id="psic:J4E96_14535"/>
<gene>
    <name evidence="1" type="ORF">J4E96_14535</name>
</gene>
<dbReference type="Proteomes" id="UP000663937">
    <property type="component" value="Chromosome"/>
</dbReference>
<dbReference type="EMBL" id="CP071868">
    <property type="protein sequence ID" value="QTE28573.1"/>
    <property type="molecule type" value="Genomic_DNA"/>
</dbReference>
<organism evidence="1 2">
    <name type="scientific">Pengzhenrongella sicca</name>
    <dbReference type="NCBI Taxonomy" id="2819238"/>
    <lineage>
        <taxon>Bacteria</taxon>
        <taxon>Bacillati</taxon>
        <taxon>Actinomycetota</taxon>
        <taxon>Actinomycetes</taxon>
        <taxon>Micrococcales</taxon>
        <taxon>Pengzhenrongella</taxon>
    </lineage>
</organism>
<sequence>MAAANAEALIHEYYSVLDAAGANLTADLPDLTNVAISRDLDVRQNQFARWQRDGWVQKGSTELPQIQVQSVNLDNSDPANGRVPAVQIDVCFDVTGVDVVDASGASVVAAARPDLGWIRHTVSNYSWDTDPNGGWRVSTSLDLEKAPCVATT</sequence>
<protein>
    <submittedName>
        <fullName evidence="1">Uncharacterized protein</fullName>
    </submittedName>
</protein>
<accession>A0A8A4ZCH1</accession>
<evidence type="ECO:0000313" key="1">
    <source>
        <dbReference type="EMBL" id="QTE28573.1"/>
    </source>
</evidence>
<evidence type="ECO:0000313" key="2">
    <source>
        <dbReference type="Proteomes" id="UP000663937"/>
    </source>
</evidence>